<feature type="compositionally biased region" description="Basic and acidic residues" evidence="2">
    <location>
        <begin position="82"/>
        <end position="93"/>
    </location>
</feature>
<dbReference type="OrthoDB" id="258806at2759"/>
<dbReference type="PANTHER" id="PTHR12998:SF0">
    <property type="entry name" value="TRNA:M(4)X MODIFICATION ENZYME TRM13 HOMOLOG"/>
    <property type="match status" value="1"/>
</dbReference>
<dbReference type="InterPro" id="IPR039044">
    <property type="entry name" value="Trm13"/>
</dbReference>
<feature type="domain" description="Methyltransferase TRM13" evidence="3">
    <location>
        <begin position="18"/>
        <end position="161"/>
    </location>
</feature>
<comment type="catalytic activity">
    <reaction evidence="1">
        <text>adenosine(4) in tRNA(His) + S-adenosyl-L-methionine = 2'-O-methyladenosine(4) in tRNA(His) + S-adenosyl-L-homocysteine + H(+)</text>
        <dbReference type="Rhea" id="RHEA:43196"/>
        <dbReference type="Rhea" id="RHEA-COMP:10401"/>
        <dbReference type="Rhea" id="RHEA-COMP:10402"/>
        <dbReference type="ChEBI" id="CHEBI:15378"/>
        <dbReference type="ChEBI" id="CHEBI:57856"/>
        <dbReference type="ChEBI" id="CHEBI:59789"/>
        <dbReference type="ChEBI" id="CHEBI:74411"/>
        <dbReference type="ChEBI" id="CHEBI:74477"/>
        <dbReference type="EC" id="2.1.1.225"/>
    </reaction>
</comment>
<reference evidence="4" key="1">
    <citation type="journal article" date="2023" name="DNA Res.">
        <title>Chromosome-level genome assembly of Phrynocephalus forsythii using third-generation DNA sequencing and Hi-C analysis.</title>
        <authorList>
            <person name="Qi Y."/>
            <person name="Zhao W."/>
            <person name="Zhao Y."/>
            <person name="Niu C."/>
            <person name="Cao S."/>
            <person name="Zhang Y."/>
        </authorList>
    </citation>
    <scope>NUCLEOTIDE SEQUENCE</scope>
    <source>
        <tissue evidence="4">Muscle</tissue>
    </source>
</reference>
<comment type="catalytic activity">
    <reaction evidence="1">
        <text>cytidine(4) in tRNA(Gly)(GCC) + S-adenosyl-L-methionine = 2'-O-methylcytidine(4) in tRNA(Gly)(GCC) + S-adenosyl-L-homocysteine + H(+)</text>
        <dbReference type="Rhea" id="RHEA:43192"/>
        <dbReference type="Rhea" id="RHEA-COMP:10399"/>
        <dbReference type="Rhea" id="RHEA-COMP:10400"/>
        <dbReference type="ChEBI" id="CHEBI:15378"/>
        <dbReference type="ChEBI" id="CHEBI:57856"/>
        <dbReference type="ChEBI" id="CHEBI:59789"/>
        <dbReference type="ChEBI" id="CHEBI:74495"/>
        <dbReference type="ChEBI" id="CHEBI:82748"/>
        <dbReference type="EC" id="2.1.1.225"/>
    </reaction>
</comment>
<proteinExistence type="inferred from homology"/>
<feature type="region of interest" description="Disordered" evidence="2">
    <location>
        <begin position="71"/>
        <end position="104"/>
    </location>
</feature>
<dbReference type="Pfam" id="PF05206">
    <property type="entry name" value="TRM13"/>
    <property type="match status" value="1"/>
</dbReference>
<gene>
    <name evidence="4" type="ORF">JRQ81_014631</name>
</gene>
<protein>
    <recommendedName>
        <fullName evidence="1">tRNA:m(4)X modification enzyme TRM13</fullName>
        <ecNumber evidence="1">2.1.1.225</ecNumber>
    </recommendedName>
</protein>
<keyword evidence="1" id="KW-0862">Zinc</keyword>
<dbReference type="InterPro" id="IPR007871">
    <property type="entry name" value="Methyltransferase_TRM13"/>
</dbReference>
<comment type="similarity">
    <text evidence="1">Belongs to the methyltransferase TRM13 family.</text>
</comment>
<evidence type="ECO:0000313" key="5">
    <source>
        <dbReference type="Proteomes" id="UP001142489"/>
    </source>
</evidence>
<evidence type="ECO:0000259" key="3">
    <source>
        <dbReference type="Pfam" id="PF05206"/>
    </source>
</evidence>
<sequence length="174" mass="19533">MAPNNSDETCEAAVPKNQFLVAGIVIALCCHHRCEWEHYVGQEFFRRVGLGALEFNYFKRMTSWATCGMGETSRKAPTVNTKNEKQSNEVDEHDRDDDSAESNLDGIQGVLTTGERKQIGFLCKLLIDRGRIEYLQKRGYEAMLQHYTDLSISLENVLLTAVPSWSSSVPPSTA</sequence>
<evidence type="ECO:0000313" key="4">
    <source>
        <dbReference type="EMBL" id="KAJ7332451.1"/>
    </source>
</evidence>
<name>A0A9Q0XXQ4_9SAUR</name>
<organism evidence="4 5">
    <name type="scientific">Phrynocephalus forsythii</name>
    <dbReference type="NCBI Taxonomy" id="171643"/>
    <lineage>
        <taxon>Eukaryota</taxon>
        <taxon>Metazoa</taxon>
        <taxon>Chordata</taxon>
        <taxon>Craniata</taxon>
        <taxon>Vertebrata</taxon>
        <taxon>Euteleostomi</taxon>
        <taxon>Lepidosauria</taxon>
        <taxon>Squamata</taxon>
        <taxon>Bifurcata</taxon>
        <taxon>Unidentata</taxon>
        <taxon>Episquamata</taxon>
        <taxon>Toxicofera</taxon>
        <taxon>Iguania</taxon>
        <taxon>Acrodonta</taxon>
        <taxon>Agamidae</taxon>
        <taxon>Agaminae</taxon>
        <taxon>Phrynocephalus</taxon>
    </lineage>
</organism>
<dbReference type="EC" id="2.1.1.225" evidence="1"/>
<dbReference type="AlphaFoldDB" id="A0A9Q0XXQ4"/>
<comment type="function">
    <text evidence="1">tRNA methylase which 2'-O-methylates cytidine(4) in tRNA(Pro) and tRNA(Gly)(GCC), and adenosine(4) in tRNA(His).</text>
</comment>
<evidence type="ECO:0000256" key="2">
    <source>
        <dbReference type="SAM" id="MobiDB-lite"/>
    </source>
</evidence>
<evidence type="ECO:0000256" key="1">
    <source>
        <dbReference type="RuleBase" id="RU367103"/>
    </source>
</evidence>
<comment type="caution">
    <text evidence="4">The sequence shown here is derived from an EMBL/GenBank/DDBJ whole genome shotgun (WGS) entry which is preliminary data.</text>
</comment>
<keyword evidence="1" id="KW-0479">Metal-binding</keyword>
<dbReference type="GO" id="GO:0030488">
    <property type="term" value="P:tRNA methylation"/>
    <property type="evidence" value="ECO:0007669"/>
    <property type="project" value="InterPro"/>
</dbReference>
<keyword evidence="5" id="KW-1185">Reference proteome</keyword>
<accession>A0A9Q0XXQ4</accession>
<dbReference type="GO" id="GO:0008270">
    <property type="term" value="F:zinc ion binding"/>
    <property type="evidence" value="ECO:0007669"/>
    <property type="project" value="UniProtKB-KW"/>
</dbReference>
<dbReference type="GO" id="GO:0106050">
    <property type="term" value="F:tRNA 2'-O-methyltransferase activity"/>
    <property type="evidence" value="ECO:0007669"/>
    <property type="project" value="UniProtKB-UniRule"/>
</dbReference>
<dbReference type="PANTHER" id="PTHR12998">
    <property type="entry name" value="TRNA:M(4)X MODIFICATION ENZYME TRM13 HOMOLOG"/>
    <property type="match status" value="1"/>
</dbReference>
<keyword evidence="1" id="KW-0863">Zinc-finger</keyword>
<keyword evidence="1" id="KW-0819">tRNA processing</keyword>
<keyword evidence="1" id="KW-0949">S-adenosyl-L-methionine</keyword>
<keyword evidence="1" id="KW-0808">Transferase</keyword>
<keyword evidence="1" id="KW-0489">Methyltransferase</keyword>
<dbReference type="EMBL" id="JAPFRF010000005">
    <property type="protein sequence ID" value="KAJ7332451.1"/>
    <property type="molecule type" value="Genomic_DNA"/>
</dbReference>
<comment type="catalytic activity">
    <reaction evidence="1">
        <text>cytidine(4) in tRNA(Pro) + S-adenosyl-L-methionine = 2'-O-methylcytidine(4) in tRNA(Pro) + S-adenosyl-L-homocysteine + H(+)</text>
        <dbReference type="Rhea" id="RHEA:32767"/>
        <dbReference type="Rhea" id="RHEA-COMP:10397"/>
        <dbReference type="Rhea" id="RHEA-COMP:10398"/>
        <dbReference type="ChEBI" id="CHEBI:15378"/>
        <dbReference type="ChEBI" id="CHEBI:57856"/>
        <dbReference type="ChEBI" id="CHEBI:59789"/>
        <dbReference type="ChEBI" id="CHEBI:74495"/>
        <dbReference type="ChEBI" id="CHEBI:82748"/>
        <dbReference type="EC" id="2.1.1.225"/>
    </reaction>
</comment>
<dbReference type="Proteomes" id="UP001142489">
    <property type="component" value="Unassembled WGS sequence"/>
</dbReference>